<feature type="domain" description="FAD-binding" evidence="6">
    <location>
        <begin position="303"/>
        <end position="367"/>
    </location>
</feature>
<comment type="similarity">
    <text evidence="1">Belongs to the paxM FAD-dependent monooxygenase family.</text>
</comment>
<evidence type="ECO:0000256" key="1">
    <source>
        <dbReference type="ARBA" id="ARBA00007992"/>
    </source>
</evidence>
<evidence type="ECO:0000313" key="8">
    <source>
        <dbReference type="Proteomes" id="UP000054270"/>
    </source>
</evidence>
<dbReference type="InterPro" id="IPR002938">
    <property type="entry name" value="FAD-bd"/>
</dbReference>
<dbReference type="Pfam" id="PF01494">
    <property type="entry name" value="FAD_binding_3"/>
    <property type="match status" value="1"/>
</dbReference>
<organism evidence="7 8">
    <name type="scientific">Hypholoma sublateritium (strain FD-334 SS-4)</name>
    <dbReference type="NCBI Taxonomy" id="945553"/>
    <lineage>
        <taxon>Eukaryota</taxon>
        <taxon>Fungi</taxon>
        <taxon>Dikarya</taxon>
        <taxon>Basidiomycota</taxon>
        <taxon>Agaricomycotina</taxon>
        <taxon>Agaricomycetes</taxon>
        <taxon>Agaricomycetidae</taxon>
        <taxon>Agaricales</taxon>
        <taxon>Agaricineae</taxon>
        <taxon>Strophariaceae</taxon>
        <taxon>Hypholoma</taxon>
    </lineage>
</organism>
<accession>A0A0D2PW16</accession>
<name>A0A0D2PW16_HYPSF</name>
<keyword evidence="2" id="KW-0285">Flavoprotein</keyword>
<dbReference type="EMBL" id="KN817541">
    <property type="protein sequence ID" value="KJA23670.1"/>
    <property type="molecule type" value="Genomic_DNA"/>
</dbReference>
<evidence type="ECO:0000313" key="7">
    <source>
        <dbReference type="EMBL" id="KJA23670.1"/>
    </source>
</evidence>
<keyword evidence="4" id="KW-0560">Oxidoreductase</keyword>
<proteinExistence type="inferred from homology"/>
<dbReference type="InterPro" id="IPR036188">
    <property type="entry name" value="FAD/NAD-bd_sf"/>
</dbReference>
<dbReference type="SUPFAM" id="SSF51905">
    <property type="entry name" value="FAD/NAD(P)-binding domain"/>
    <property type="match status" value="1"/>
</dbReference>
<dbReference type="PANTHER" id="PTHR13789:SF309">
    <property type="entry name" value="PUTATIVE (AFU_ORTHOLOGUE AFUA_6G14510)-RELATED"/>
    <property type="match status" value="1"/>
</dbReference>
<keyword evidence="8" id="KW-1185">Reference proteome</keyword>
<evidence type="ECO:0000256" key="3">
    <source>
        <dbReference type="ARBA" id="ARBA00022827"/>
    </source>
</evidence>
<keyword evidence="3" id="KW-0274">FAD</keyword>
<dbReference type="AlphaFoldDB" id="A0A0D2PW16"/>
<dbReference type="OrthoDB" id="1878542at2759"/>
<dbReference type="PANTHER" id="PTHR13789">
    <property type="entry name" value="MONOOXYGENASE"/>
    <property type="match status" value="1"/>
</dbReference>
<dbReference type="GO" id="GO:0071949">
    <property type="term" value="F:FAD binding"/>
    <property type="evidence" value="ECO:0007669"/>
    <property type="project" value="InterPro"/>
</dbReference>
<protein>
    <recommendedName>
        <fullName evidence="6">FAD-binding domain-containing protein</fullName>
    </recommendedName>
</protein>
<dbReference type="InterPro" id="IPR050493">
    <property type="entry name" value="FAD-dep_Monooxygenase_BioMet"/>
</dbReference>
<keyword evidence="5" id="KW-0503">Monooxygenase</keyword>
<evidence type="ECO:0000256" key="2">
    <source>
        <dbReference type="ARBA" id="ARBA00022630"/>
    </source>
</evidence>
<dbReference type="Gene3D" id="3.50.50.60">
    <property type="entry name" value="FAD/NAD(P)-binding domain"/>
    <property type="match status" value="2"/>
</dbReference>
<dbReference type="STRING" id="945553.A0A0D2PW16"/>
<evidence type="ECO:0000256" key="5">
    <source>
        <dbReference type="ARBA" id="ARBA00023033"/>
    </source>
</evidence>
<reference evidence="8" key="1">
    <citation type="submission" date="2014-04" db="EMBL/GenBank/DDBJ databases">
        <title>Evolutionary Origins and Diversification of the Mycorrhizal Mutualists.</title>
        <authorList>
            <consortium name="DOE Joint Genome Institute"/>
            <consortium name="Mycorrhizal Genomics Consortium"/>
            <person name="Kohler A."/>
            <person name="Kuo A."/>
            <person name="Nagy L.G."/>
            <person name="Floudas D."/>
            <person name="Copeland A."/>
            <person name="Barry K.W."/>
            <person name="Cichocki N."/>
            <person name="Veneault-Fourrey C."/>
            <person name="LaButti K."/>
            <person name="Lindquist E.A."/>
            <person name="Lipzen A."/>
            <person name="Lundell T."/>
            <person name="Morin E."/>
            <person name="Murat C."/>
            <person name="Riley R."/>
            <person name="Ohm R."/>
            <person name="Sun H."/>
            <person name="Tunlid A."/>
            <person name="Henrissat B."/>
            <person name="Grigoriev I.V."/>
            <person name="Hibbett D.S."/>
            <person name="Martin F."/>
        </authorList>
    </citation>
    <scope>NUCLEOTIDE SEQUENCE [LARGE SCALE GENOMIC DNA]</scope>
    <source>
        <strain evidence="8">FD-334 SS-4</strain>
    </source>
</reference>
<evidence type="ECO:0000259" key="6">
    <source>
        <dbReference type="Pfam" id="PF01494"/>
    </source>
</evidence>
<dbReference type="OMA" id="YAYEEIC"/>
<dbReference type="Proteomes" id="UP000054270">
    <property type="component" value="Unassembled WGS sequence"/>
</dbReference>
<evidence type="ECO:0000256" key="4">
    <source>
        <dbReference type="ARBA" id="ARBA00023002"/>
    </source>
</evidence>
<dbReference type="GO" id="GO:0004497">
    <property type="term" value="F:monooxygenase activity"/>
    <property type="evidence" value="ECO:0007669"/>
    <property type="project" value="UniProtKB-KW"/>
</dbReference>
<sequence length="486" mass="51897">MSAPLSFIVVGAGIGEQGRHPVPAEHDPPPPQRAHKCDRFIFTNGATGAPIGFLRMGEEFMRDLAADFLFLQHQDLYDMLRALAVEAGAALRFGARVVLSADIVVAADGFDSALRAAVTEDADAPPDAADAHVVATFQVPMAAIRADPALAALCAPRDWHIWLGAGYIMNTNVLAGEEAFTATIIHDFAGPRTPHDADWAEGRTLADLGIELKNFEPVCVPPIVFCDAPPIVPPCTVLRSGADGPSFLLPTRARPCTLLIAHSAADIFTPRHRPRKVLELATTVASRVFVRRPVPEDFVSASSRAVLVGEAAHPMLPASNHGIALVLEDAHTLGALFAHHRAARGRARPAQLLTAYDDLRREHAAHVHLYDTTQRASMRLSPSPSPATLARDAVLRQTMLSGEWDRMDDSRAFRAVWGTELALWAHDAGERAEGWWGMYGASLGGGYGGGGGAYENGSGEEGAGGRGAEGRRSMEVRVVRGGVQVS</sequence>
<gene>
    <name evidence="7" type="ORF">HYPSUDRAFT_201111</name>
</gene>